<evidence type="ECO:0000313" key="1">
    <source>
        <dbReference type="Proteomes" id="UP000095286"/>
    </source>
</evidence>
<name>A0AC35TU21_9BILA</name>
<accession>A0AC35TU21</accession>
<reference evidence="2" key="1">
    <citation type="submission" date="2016-11" db="UniProtKB">
        <authorList>
            <consortium name="WormBaseParasite"/>
        </authorList>
    </citation>
    <scope>IDENTIFICATION</scope>
    <source>
        <strain evidence="2">KR3021</strain>
    </source>
</reference>
<dbReference type="Proteomes" id="UP000095286">
    <property type="component" value="Unplaced"/>
</dbReference>
<dbReference type="WBParaSite" id="RSKR_0000443200.1">
    <property type="protein sequence ID" value="RSKR_0000443200.1"/>
    <property type="gene ID" value="RSKR_0000443200"/>
</dbReference>
<sequence length="373" mass="43445">MGNRSSSKSKETIVSQVKDFVNNQFPGERNLIIYQDQRMPKAKTGYKIVCTFRFHTTVGENYTRIKAKEDAAYEMLSLLKDTYTPKPDFAEFTTKLNDMAKIISLKKPGKVEYLFKYKSDSNQSWHEVKCKYLGFVATGISYKKAETEGMAAKKMIELVEESYDWRECFEISQILFEEMVKVISLKNPGEPVFAFTACKYYKKDGYECKCNYLSFESKSNAMTKEEAECICIIKMMALLNSKLNWRKNYNIYKVRLQETIDFVSQLYPGELEYDVSTEERDKQLWYTAKCRYLSYETTGVEHQRCEAEGIAARKMMEILHIHANTTNISHQSFDIEEIESEAAEFYSIVNSKVCQIECDNEIEFAPMNVYSSY</sequence>
<proteinExistence type="predicted"/>
<protein>
    <submittedName>
        <fullName evidence="2">DRBM domain-containing protein</fullName>
    </submittedName>
</protein>
<organism evidence="1 2">
    <name type="scientific">Rhabditophanes sp. KR3021</name>
    <dbReference type="NCBI Taxonomy" id="114890"/>
    <lineage>
        <taxon>Eukaryota</taxon>
        <taxon>Metazoa</taxon>
        <taxon>Ecdysozoa</taxon>
        <taxon>Nematoda</taxon>
        <taxon>Chromadorea</taxon>
        <taxon>Rhabditida</taxon>
        <taxon>Tylenchina</taxon>
        <taxon>Panagrolaimomorpha</taxon>
        <taxon>Strongyloidoidea</taxon>
        <taxon>Alloionematidae</taxon>
        <taxon>Rhabditophanes</taxon>
    </lineage>
</organism>
<evidence type="ECO:0000313" key="2">
    <source>
        <dbReference type="WBParaSite" id="RSKR_0000443200.1"/>
    </source>
</evidence>